<protein>
    <submittedName>
        <fullName evidence="2">Diguanylate cyclase (GGDEF) domain-containing protein</fullName>
    </submittedName>
</protein>
<accession>A0A1M4XGY8</accession>
<dbReference type="FunFam" id="3.30.70.270:FF:000001">
    <property type="entry name" value="Diguanylate cyclase domain protein"/>
    <property type="match status" value="1"/>
</dbReference>
<keyword evidence="3" id="KW-1185">Reference proteome</keyword>
<dbReference type="InterPro" id="IPR000160">
    <property type="entry name" value="GGDEF_dom"/>
</dbReference>
<evidence type="ECO:0000259" key="1">
    <source>
        <dbReference type="PROSITE" id="PS50887"/>
    </source>
</evidence>
<name>A0A1M4XGY8_9CLOT</name>
<organism evidence="2 3">
    <name type="scientific">Caloramator proteoclasticus DSM 10124</name>
    <dbReference type="NCBI Taxonomy" id="1121262"/>
    <lineage>
        <taxon>Bacteria</taxon>
        <taxon>Bacillati</taxon>
        <taxon>Bacillota</taxon>
        <taxon>Clostridia</taxon>
        <taxon>Eubacteriales</taxon>
        <taxon>Clostridiaceae</taxon>
        <taxon>Caloramator</taxon>
    </lineage>
</organism>
<reference evidence="3" key="1">
    <citation type="submission" date="2016-11" db="EMBL/GenBank/DDBJ databases">
        <authorList>
            <person name="Varghese N."/>
            <person name="Submissions S."/>
        </authorList>
    </citation>
    <scope>NUCLEOTIDE SEQUENCE [LARGE SCALE GENOMIC DNA]</scope>
    <source>
        <strain evidence="3">DSM 10124</strain>
    </source>
</reference>
<dbReference type="GO" id="GO:0043709">
    <property type="term" value="P:cell adhesion involved in single-species biofilm formation"/>
    <property type="evidence" value="ECO:0007669"/>
    <property type="project" value="TreeGrafter"/>
</dbReference>
<dbReference type="GO" id="GO:0052621">
    <property type="term" value="F:diguanylate cyclase activity"/>
    <property type="evidence" value="ECO:0007669"/>
    <property type="project" value="TreeGrafter"/>
</dbReference>
<dbReference type="GO" id="GO:1902201">
    <property type="term" value="P:negative regulation of bacterial-type flagellum-dependent cell motility"/>
    <property type="evidence" value="ECO:0007669"/>
    <property type="project" value="TreeGrafter"/>
</dbReference>
<dbReference type="InterPro" id="IPR050469">
    <property type="entry name" value="Diguanylate_Cyclase"/>
</dbReference>
<dbReference type="EMBL" id="FQVG01000024">
    <property type="protein sequence ID" value="SHE92755.1"/>
    <property type="molecule type" value="Genomic_DNA"/>
</dbReference>
<dbReference type="SUPFAM" id="SSF55073">
    <property type="entry name" value="Nucleotide cyclase"/>
    <property type="match status" value="1"/>
</dbReference>
<dbReference type="Gene3D" id="3.30.70.270">
    <property type="match status" value="1"/>
</dbReference>
<dbReference type="AlphaFoldDB" id="A0A1M4XGY8"/>
<evidence type="ECO:0000313" key="2">
    <source>
        <dbReference type="EMBL" id="SHE92755.1"/>
    </source>
</evidence>
<dbReference type="Proteomes" id="UP000184423">
    <property type="component" value="Unassembled WGS sequence"/>
</dbReference>
<gene>
    <name evidence="2" type="ORF">SAMN02746091_01407</name>
</gene>
<dbReference type="PROSITE" id="PS50887">
    <property type="entry name" value="GGDEF"/>
    <property type="match status" value="1"/>
</dbReference>
<dbReference type="CDD" id="cd01949">
    <property type="entry name" value="GGDEF"/>
    <property type="match status" value="1"/>
</dbReference>
<dbReference type="InterPro" id="IPR029787">
    <property type="entry name" value="Nucleotide_cyclase"/>
</dbReference>
<dbReference type="PANTHER" id="PTHR45138:SF9">
    <property type="entry name" value="DIGUANYLATE CYCLASE DGCM-RELATED"/>
    <property type="match status" value="1"/>
</dbReference>
<feature type="domain" description="GGDEF" evidence="1">
    <location>
        <begin position="167"/>
        <end position="296"/>
    </location>
</feature>
<dbReference type="InterPro" id="IPR043128">
    <property type="entry name" value="Rev_trsase/Diguanyl_cyclase"/>
</dbReference>
<dbReference type="Pfam" id="PF00990">
    <property type="entry name" value="GGDEF"/>
    <property type="match status" value="1"/>
</dbReference>
<sequence>MGKALDLENLLDKIEFFTNIYDAIRIIEPIKKKVYYFFSKDNESFEEEGSCYDFWNQNKMCSNCVSMRAYNKDETFIKIEYNGEKIYIITATAIVTDAGKVVVEFLKDATDTSIIEDIDGLSSTEIYSKINSLNELIVKDALTNVYNRRFIEDRLPVDILKSTSDNLPMSIIMCDIDFFKKVNDAYGHLAGDEVLKQFASILQQSIRKNDWVARYGGEEFLVVLNGADKDKAVEIAERIRKKVEEAVIEYNDFNIKITSSFGVYEVSGESNYIDVIEKADKNLYTAKNTGRNKVVA</sequence>
<dbReference type="SMART" id="SM00267">
    <property type="entry name" value="GGDEF"/>
    <property type="match status" value="1"/>
</dbReference>
<evidence type="ECO:0000313" key="3">
    <source>
        <dbReference type="Proteomes" id="UP000184423"/>
    </source>
</evidence>
<dbReference type="PANTHER" id="PTHR45138">
    <property type="entry name" value="REGULATORY COMPONENTS OF SENSORY TRANSDUCTION SYSTEM"/>
    <property type="match status" value="1"/>
</dbReference>
<proteinExistence type="predicted"/>
<dbReference type="RefSeq" id="WP_073248665.1">
    <property type="nucleotide sequence ID" value="NZ_FQVG01000024.1"/>
</dbReference>
<dbReference type="GO" id="GO:0005886">
    <property type="term" value="C:plasma membrane"/>
    <property type="evidence" value="ECO:0007669"/>
    <property type="project" value="TreeGrafter"/>
</dbReference>
<dbReference type="NCBIfam" id="TIGR00254">
    <property type="entry name" value="GGDEF"/>
    <property type="match status" value="1"/>
</dbReference>